<keyword evidence="3" id="KW-0238">DNA-binding</keyword>
<evidence type="ECO:0000256" key="6">
    <source>
        <dbReference type="SAM" id="MobiDB-lite"/>
    </source>
</evidence>
<keyword evidence="5" id="KW-0539">Nucleus</keyword>
<evidence type="ECO:0000259" key="8">
    <source>
        <dbReference type="PROSITE" id="PS51293"/>
    </source>
</evidence>
<evidence type="ECO:0000259" key="7">
    <source>
        <dbReference type="PROSITE" id="PS50090"/>
    </source>
</evidence>
<keyword evidence="2" id="KW-0805">Transcription regulation</keyword>
<evidence type="ECO:0000313" key="11">
    <source>
        <dbReference type="Proteomes" id="UP001497516"/>
    </source>
</evidence>
<reference evidence="10 11" key="1">
    <citation type="submission" date="2024-04" db="EMBL/GenBank/DDBJ databases">
        <authorList>
            <person name="Fracassetti M."/>
        </authorList>
    </citation>
    <scope>NUCLEOTIDE SEQUENCE [LARGE SCALE GENOMIC DNA]</scope>
</reference>
<dbReference type="InterPro" id="IPR017884">
    <property type="entry name" value="SANT_dom"/>
</dbReference>
<dbReference type="PROSITE" id="PS51293">
    <property type="entry name" value="SANT"/>
    <property type="match status" value="1"/>
</dbReference>
<feature type="compositionally biased region" description="Polar residues" evidence="6">
    <location>
        <begin position="369"/>
        <end position="378"/>
    </location>
</feature>
<dbReference type="FunFam" id="1.10.10.60:FF:000023">
    <property type="entry name" value="protein REVEILLE 6 isoform X1"/>
    <property type="match status" value="1"/>
</dbReference>
<organism evidence="10 11">
    <name type="scientific">Linum trigynum</name>
    <dbReference type="NCBI Taxonomy" id="586398"/>
    <lineage>
        <taxon>Eukaryota</taxon>
        <taxon>Viridiplantae</taxon>
        <taxon>Streptophyta</taxon>
        <taxon>Embryophyta</taxon>
        <taxon>Tracheophyta</taxon>
        <taxon>Spermatophyta</taxon>
        <taxon>Magnoliopsida</taxon>
        <taxon>eudicotyledons</taxon>
        <taxon>Gunneridae</taxon>
        <taxon>Pentapetalae</taxon>
        <taxon>rosids</taxon>
        <taxon>fabids</taxon>
        <taxon>Malpighiales</taxon>
        <taxon>Linaceae</taxon>
        <taxon>Linum</taxon>
    </lineage>
</organism>
<dbReference type="GO" id="GO:0010468">
    <property type="term" value="P:regulation of gene expression"/>
    <property type="evidence" value="ECO:0007669"/>
    <property type="project" value="UniProtKB-ARBA"/>
</dbReference>
<dbReference type="PROSITE" id="PS51294">
    <property type="entry name" value="HTH_MYB"/>
    <property type="match status" value="1"/>
</dbReference>
<dbReference type="EMBL" id="OZ034821">
    <property type="protein sequence ID" value="CAL1406126.1"/>
    <property type="molecule type" value="Genomic_DNA"/>
</dbReference>
<dbReference type="NCBIfam" id="TIGR01557">
    <property type="entry name" value="myb_SHAQKYF"/>
    <property type="match status" value="1"/>
</dbReference>
<feature type="compositionally biased region" description="Basic residues" evidence="6">
    <location>
        <begin position="123"/>
        <end position="133"/>
    </location>
</feature>
<evidence type="ECO:0000259" key="9">
    <source>
        <dbReference type="PROSITE" id="PS51294"/>
    </source>
</evidence>
<feature type="domain" description="HTH myb-type" evidence="9">
    <location>
        <begin position="49"/>
        <end position="103"/>
    </location>
</feature>
<dbReference type="Proteomes" id="UP001497516">
    <property type="component" value="Chromosome 8"/>
</dbReference>
<proteinExistence type="predicted"/>
<feature type="region of interest" description="Disordered" evidence="6">
    <location>
        <begin position="110"/>
        <end position="140"/>
    </location>
</feature>
<dbReference type="InterPro" id="IPR001005">
    <property type="entry name" value="SANT/Myb"/>
</dbReference>
<feature type="region of interest" description="Disordered" evidence="6">
    <location>
        <begin position="201"/>
        <end position="247"/>
    </location>
</feature>
<dbReference type="CDD" id="cd00167">
    <property type="entry name" value="SANT"/>
    <property type="match status" value="1"/>
</dbReference>
<dbReference type="SUPFAM" id="SSF46689">
    <property type="entry name" value="Homeodomain-like"/>
    <property type="match status" value="1"/>
</dbReference>
<dbReference type="GO" id="GO:0003677">
    <property type="term" value="F:DNA binding"/>
    <property type="evidence" value="ECO:0007669"/>
    <property type="project" value="UniProtKB-KW"/>
</dbReference>
<dbReference type="SMART" id="SM00717">
    <property type="entry name" value="SANT"/>
    <property type="match status" value="1"/>
</dbReference>
<feature type="region of interest" description="Disordered" evidence="6">
    <location>
        <begin position="353"/>
        <end position="392"/>
    </location>
</feature>
<accession>A0AAV2G6K2</accession>
<feature type="region of interest" description="Disordered" evidence="6">
    <location>
        <begin position="1"/>
        <end position="47"/>
    </location>
</feature>
<dbReference type="PROSITE" id="PS50090">
    <property type="entry name" value="MYB_LIKE"/>
    <property type="match status" value="1"/>
</dbReference>
<dbReference type="InterPro" id="IPR006447">
    <property type="entry name" value="Myb_dom_plants"/>
</dbReference>
<feature type="compositionally biased region" description="Polar residues" evidence="6">
    <location>
        <begin position="205"/>
        <end position="244"/>
    </location>
</feature>
<dbReference type="Pfam" id="PF00249">
    <property type="entry name" value="Myb_DNA-binding"/>
    <property type="match status" value="1"/>
</dbReference>
<evidence type="ECO:0000256" key="2">
    <source>
        <dbReference type="ARBA" id="ARBA00023015"/>
    </source>
</evidence>
<dbReference type="GO" id="GO:0005634">
    <property type="term" value="C:nucleus"/>
    <property type="evidence" value="ECO:0007669"/>
    <property type="project" value="UniProtKB-SubCell"/>
</dbReference>
<feature type="domain" description="Myb-like" evidence="7">
    <location>
        <begin position="49"/>
        <end position="99"/>
    </location>
</feature>
<dbReference type="InterPro" id="IPR009057">
    <property type="entry name" value="Homeodomain-like_sf"/>
</dbReference>
<sequence length="447" mass="48889">MAASQDQVQEADMSGSGGECYDDNGGEQLMELNSFGGLQQTPKLRKPYTITKQREKWTEEEHHKFLEALKLYGRGWRKIQEHVGTKTAVQIRSHAQKFFSKVARETTGVSESSLKPIEIPPPRPKRKPSHPYPRKCIDAPERSESPSLLAMEKGNHSPTSVLSVVASEALGSPASGLLYRCSSLTSCTSDVQSFSLLPREKDSGTVVSDVSPLQENTNSSPEGASSDPMTETSLTNSEDGSKNPSFPEVEAAVPMARSKSFKLFGRTVLVTESEKYVAAGSQPNVDIFLDNGEQKSSDIKLSLGLANHDCNWLPSSRLRMEVEGENTGISEAACSIPPLTLFDALSKSPLRSFTGDNSKEKDVVEERSCSGSDAGSTSEVEKRGRSMDVGESQCQILPRVEEMFASSVRSNSTRGFVPYKRCLAERDMKSSLVASEEREQQRARVCS</sequence>
<dbReference type="InterPro" id="IPR017930">
    <property type="entry name" value="Myb_dom"/>
</dbReference>
<keyword evidence="4" id="KW-0804">Transcription</keyword>
<dbReference type="AlphaFoldDB" id="A0AAV2G6K2"/>
<dbReference type="PANTHER" id="PTHR12802:SF155">
    <property type="entry name" value="DEUBIQUITINASE MYSM1"/>
    <property type="match status" value="1"/>
</dbReference>
<dbReference type="PANTHER" id="PTHR12802">
    <property type="entry name" value="SWI/SNF COMPLEX-RELATED"/>
    <property type="match status" value="1"/>
</dbReference>
<evidence type="ECO:0000256" key="3">
    <source>
        <dbReference type="ARBA" id="ARBA00023125"/>
    </source>
</evidence>
<dbReference type="Gene3D" id="1.10.10.60">
    <property type="entry name" value="Homeodomain-like"/>
    <property type="match status" value="1"/>
</dbReference>
<evidence type="ECO:0000313" key="10">
    <source>
        <dbReference type="EMBL" id="CAL1406126.1"/>
    </source>
</evidence>
<comment type="subcellular location">
    <subcellularLocation>
        <location evidence="1">Nucleus</location>
    </subcellularLocation>
</comment>
<keyword evidence="11" id="KW-1185">Reference proteome</keyword>
<name>A0AAV2G6K2_9ROSI</name>
<feature type="domain" description="SANT" evidence="8">
    <location>
        <begin position="52"/>
        <end position="103"/>
    </location>
</feature>
<gene>
    <name evidence="10" type="ORF">LTRI10_LOCUS45873</name>
</gene>
<feature type="compositionally biased region" description="Basic and acidic residues" evidence="6">
    <location>
        <begin position="379"/>
        <end position="388"/>
    </location>
</feature>
<evidence type="ECO:0000256" key="4">
    <source>
        <dbReference type="ARBA" id="ARBA00023163"/>
    </source>
</evidence>
<evidence type="ECO:0000256" key="5">
    <source>
        <dbReference type="ARBA" id="ARBA00023242"/>
    </source>
</evidence>
<feature type="compositionally biased region" description="Basic and acidic residues" evidence="6">
    <location>
        <begin position="357"/>
        <end position="368"/>
    </location>
</feature>
<evidence type="ECO:0000256" key="1">
    <source>
        <dbReference type="ARBA" id="ARBA00004123"/>
    </source>
</evidence>
<protein>
    <submittedName>
        <fullName evidence="10">Uncharacterized protein</fullName>
    </submittedName>
</protein>